<dbReference type="PANTHER" id="PTHR24104">
    <property type="entry name" value="E3 UBIQUITIN-PROTEIN LIGASE NHLRC1-RELATED"/>
    <property type="match status" value="1"/>
</dbReference>
<accession>A0A814SE78</accession>
<keyword evidence="3" id="KW-1133">Transmembrane helix</keyword>
<evidence type="ECO:0000256" key="2">
    <source>
        <dbReference type="PROSITE-ProRule" id="PRU00504"/>
    </source>
</evidence>
<dbReference type="PANTHER" id="PTHR24104:SF25">
    <property type="entry name" value="PROTEIN LIN-41"/>
    <property type="match status" value="1"/>
</dbReference>
<keyword evidence="3" id="KW-0472">Membrane</keyword>
<evidence type="ECO:0000313" key="5">
    <source>
        <dbReference type="EMBL" id="CAF1146247.1"/>
    </source>
</evidence>
<dbReference type="EMBL" id="CAJNOI010000144">
    <property type="protein sequence ID" value="CAF1124947.1"/>
    <property type="molecule type" value="Genomic_DNA"/>
</dbReference>
<keyword evidence="6" id="KW-1185">Reference proteome</keyword>
<dbReference type="Gene3D" id="2.40.10.500">
    <property type="match status" value="1"/>
</dbReference>
<comment type="caution">
    <text evidence="5">The sequence shown here is derived from an EMBL/GenBank/DDBJ whole genome shotgun (WGS) entry which is preliminary data.</text>
</comment>
<dbReference type="InterPro" id="IPR011042">
    <property type="entry name" value="6-blade_b-propeller_TolB-like"/>
</dbReference>
<dbReference type="Gene3D" id="2.120.10.30">
    <property type="entry name" value="TolB, C-terminal domain"/>
    <property type="match status" value="4"/>
</dbReference>
<dbReference type="Proteomes" id="UP000663832">
    <property type="component" value="Unassembled WGS sequence"/>
</dbReference>
<dbReference type="EMBL" id="CAJNOM010000151">
    <property type="protein sequence ID" value="CAF1146247.1"/>
    <property type="molecule type" value="Genomic_DNA"/>
</dbReference>
<evidence type="ECO:0008006" key="7">
    <source>
        <dbReference type="Google" id="ProtNLM"/>
    </source>
</evidence>
<feature type="transmembrane region" description="Helical" evidence="3">
    <location>
        <begin position="1425"/>
        <end position="1444"/>
    </location>
</feature>
<feature type="transmembrane region" description="Helical" evidence="3">
    <location>
        <begin position="1397"/>
        <end position="1418"/>
    </location>
</feature>
<reference evidence="5" key="1">
    <citation type="submission" date="2021-02" db="EMBL/GenBank/DDBJ databases">
        <authorList>
            <person name="Nowell W R."/>
        </authorList>
    </citation>
    <scope>NUCLEOTIDE SEQUENCE</scope>
</reference>
<evidence type="ECO:0000256" key="1">
    <source>
        <dbReference type="ARBA" id="ARBA00022737"/>
    </source>
</evidence>
<gene>
    <name evidence="4" type="ORF">BJG266_LOCUS22669</name>
    <name evidence="5" type="ORF">QVE165_LOCUS22762</name>
</gene>
<proteinExistence type="predicted"/>
<keyword evidence="3" id="KW-0812">Transmembrane</keyword>
<evidence type="ECO:0000313" key="4">
    <source>
        <dbReference type="EMBL" id="CAF1124947.1"/>
    </source>
</evidence>
<organism evidence="5 6">
    <name type="scientific">Adineta steineri</name>
    <dbReference type="NCBI Taxonomy" id="433720"/>
    <lineage>
        <taxon>Eukaryota</taxon>
        <taxon>Metazoa</taxon>
        <taxon>Spiralia</taxon>
        <taxon>Gnathifera</taxon>
        <taxon>Rotifera</taxon>
        <taxon>Eurotatoria</taxon>
        <taxon>Bdelloidea</taxon>
        <taxon>Adinetida</taxon>
        <taxon>Adinetidae</taxon>
        <taxon>Adineta</taxon>
    </lineage>
</organism>
<name>A0A814SE78_9BILA</name>
<feature type="transmembrane region" description="Helical" evidence="3">
    <location>
        <begin position="43"/>
        <end position="64"/>
    </location>
</feature>
<dbReference type="SUPFAM" id="SSF81321">
    <property type="entry name" value="Family A G protein-coupled receptor-like"/>
    <property type="match status" value="1"/>
</dbReference>
<dbReference type="PROSITE" id="PS51125">
    <property type="entry name" value="NHL"/>
    <property type="match status" value="2"/>
</dbReference>
<dbReference type="GO" id="GO:0008270">
    <property type="term" value="F:zinc ion binding"/>
    <property type="evidence" value="ECO:0007669"/>
    <property type="project" value="UniProtKB-KW"/>
</dbReference>
<dbReference type="Proteomes" id="UP000663877">
    <property type="component" value="Unassembled WGS sequence"/>
</dbReference>
<dbReference type="OrthoDB" id="342730at2759"/>
<evidence type="ECO:0000256" key="3">
    <source>
        <dbReference type="SAM" id="Phobius"/>
    </source>
</evidence>
<feature type="repeat" description="NHL" evidence="2">
    <location>
        <begin position="643"/>
        <end position="673"/>
    </location>
</feature>
<dbReference type="Gene3D" id="1.20.1070.10">
    <property type="entry name" value="Rhodopsin 7-helix transmembrane proteins"/>
    <property type="match status" value="1"/>
</dbReference>
<dbReference type="SUPFAM" id="SSF101898">
    <property type="entry name" value="NHL repeat"/>
    <property type="match status" value="3"/>
</dbReference>
<evidence type="ECO:0000313" key="6">
    <source>
        <dbReference type="Proteomes" id="UP000663832"/>
    </source>
</evidence>
<feature type="transmembrane region" description="Helical" evidence="3">
    <location>
        <begin position="88"/>
        <end position="107"/>
    </location>
</feature>
<keyword evidence="1" id="KW-0677">Repeat</keyword>
<sequence>MNILEISSSLWMILCSICGVTCAIVFIAIVIYHREFHTSNIMLAFNSAVAGLIINITCGCQAIYQLKSDGNDRLCSFRGFLLHARCGLLYHTICNQALHRLFVVVFATRRYFQSKQVTVSMTIVQWLLLVTFGIPALVLGRIVYQPGSRICQVGISYNQPKLCTNASWNSTAITFATSATVGASPVGIFVNSINTVYVADQVDSRIQVWLNGNTTPTRTISSGLVKPFSLFATDNGDIYVDNAYSNMRVDKWGSNSNSSVPAMYVCSQCTGIFVDINNMLYCTMYPSHKIVSQSLDTSLNIWAIVAGTGTAGATSLTLNNPRSSFVDNNLNIYVADGGNNRIQKFLSGQLNGTTIPTGTIILNLPTAVVLDADGYLFIVDSNNHRLIGSGPYGFRCIAACSGQGSQSNQLYNPIQLSFDSYGNIFVTDFNNNRIQKFLLITNSCNGTTTVTTMSTVTSTNTTQSVPLITNSTTVSSSTLLSYNLPEFTAYTTWSANGITFANTTTLGTSPYGIFIDTNNTIYVSERSTNRVQVWHDSSSVPIRNLTSGLSSPYSIFVAINGDIYVDNGGSNTRVDKWTLNSTTSISAMYVKNSCWGLFIDINNNLYCSMSALNQVVTKSLNNNSAMWIVAAGADCSAPSTNTLNGPRGIHVDTDLNLYVADCGNNRIQLFLSTQVVGKTIATGTIILNCPSGIVLDANDYLYIVDYNNHRIVGSGPNGFRCLVGCSGAYGAASNQLYYPTALSFDSYGNMYVVDQNNYRIQKFLITSTIYNVTLNRPNLCPSTTWYTDAITFANSSTAGANVFGVFVGIDNTVYVANTQTNKVFIWYEGSINPDKILSGSLSSPFDLFATPVGDIYVDNGANNGRVDKFSLNSNITNSAMSVPCQCLGIFVDINNNLYCSAFNAHQVVKKWLNDNVLTSTIVAGTGTAGSTATMLYYPIGVFVDAKFNLYVGDCYNHRIQMFPFGQLTGITVAGASAPGTITLYYPNGIILDDNGYLFIADSSNNRIVGSGPYGFRCLFGCTALSGTTPSQLNQPPTLRFDSYGNIFVADRNNYRIQKFILASNSCSLSYNQPTFCSSASWSANAVTLVSSSIVGLLPYGIFINGINTVYVPNRISNTILLWPQWSTTPTSNSYTNLNNSYSLFMSMTGDIYIDNGYSYGRVDKYTFNSSNRVTVMNVNGSCYGLFIDINNNLYCSLKNLHQIVKLLLNNGTIIPTIAAGNGSAGSLSNMLNSPQGIYVDSNLNLYIADSVNNRIQYVQNGQLDGVTLVGNGSSANIILNYPTGIVLDANGYLFIVDSYNHRIVASSYYGFRCIVGCLGGGSSSSQLSFPQSMAFDSYGNIYVTDRNNSRQYRPPPPLLLRAAAAVPQLALLLLPPPRLQVVAVLQVPLPPALVPQVALPLAVLLLVVAVPPAALLLLPQVLQVVLLLLPLVPQAVVPPVPLLLLLPPLVLQRVAAVLQVVLLPLAVVPQAALLPRPALALLLLPLPPQVLQQVAAVLQVVLLRAAVVPQVPLPQAVAVPQVVLLRAALVPQVAPLQAAAVLQVLLLLPLPPLVLQQVAAAPQAVLPRAAALLPPLPRAAAVLQVALLRAAVAPQVPLPQAVAVPQVALLLPLPPPVVPLRAVAAPLVVVLLLPAVPQVALQPPPQVLQRVAAVPQVVLPLPVLVLQVAPLLRPPLAVPLRAVAALQVAVLQVVLLPLLLPLPLAVPQPALLPPVVPQLAPLQVAAVLQVAPLLRPPLAAPQVAVQRVVAVPQLVLLPPLVVPQLARLPSQLLKD</sequence>
<dbReference type="CDD" id="cd00637">
    <property type="entry name" value="7tm_classA_rhodopsin-like"/>
    <property type="match status" value="1"/>
</dbReference>
<dbReference type="InterPro" id="IPR050952">
    <property type="entry name" value="TRIM-NHL_E3_ligases"/>
</dbReference>
<dbReference type="CDD" id="cd05819">
    <property type="entry name" value="NHL"/>
    <property type="match status" value="4"/>
</dbReference>
<dbReference type="SUPFAM" id="SSF63825">
    <property type="entry name" value="YWTD domain"/>
    <property type="match status" value="1"/>
</dbReference>
<feature type="transmembrane region" description="Helical" evidence="3">
    <location>
        <begin position="119"/>
        <end position="144"/>
    </location>
</feature>
<protein>
    <recommendedName>
        <fullName evidence="7">NHL repeat containing protein-like protein</fullName>
    </recommendedName>
</protein>
<feature type="transmembrane region" description="Helical" evidence="3">
    <location>
        <begin position="6"/>
        <end position="31"/>
    </location>
</feature>
<feature type="repeat" description="NHL" evidence="2">
    <location>
        <begin position="926"/>
        <end position="965"/>
    </location>
</feature>
<dbReference type="InterPro" id="IPR001258">
    <property type="entry name" value="NHL_repeat"/>
</dbReference>
<dbReference type="Pfam" id="PF01436">
    <property type="entry name" value="NHL"/>
    <property type="match status" value="4"/>
</dbReference>